<evidence type="ECO:0000313" key="2">
    <source>
        <dbReference type="EMBL" id="KOX69161.1"/>
    </source>
</evidence>
<gene>
    <name evidence="2" type="ORF">WN51_06314</name>
</gene>
<sequence>MIRLTERPRKSIVWRFKEKNKDTHKTGKENLMKIKRKKPKDNTEKEKRKRKDKRLIEWRQWRRKKKQRRSERSGIDDRDTGVPLDLLRGISMSTMVRRVIQRGENGELNSCNGIWQRWASGIWDPEDPETMESHLRSTDE</sequence>
<keyword evidence="3" id="KW-1185">Reference proteome</keyword>
<evidence type="ECO:0000256" key="1">
    <source>
        <dbReference type="SAM" id="MobiDB-lite"/>
    </source>
</evidence>
<evidence type="ECO:0000313" key="3">
    <source>
        <dbReference type="Proteomes" id="UP000053105"/>
    </source>
</evidence>
<protein>
    <submittedName>
        <fullName evidence="2">Uncharacterized protein</fullName>
    </submittedName>
</protein>
<feature type="region of interest" description="Disordered" evidence="1">
    <location>
        <begin position="15"/>
        <end position="84"/>
    </location>
</feature>
<dbReference type="Proteomes" id="UP000053105">
    <property type="component" value="Unassembled WGS sequence"/>
</dbReference>
<feature type="compositionally biased region" description="Basic and acidic residues" evidence="1">
    <location>
        <begin position="15"/>
        <end position="32"/>
    </location>
</feature>
<dbReference type="AlphaFoldDB" id="A0A0N0BCL6"/>
<reference evidence="2 3" key="1">
    <citation type="submission" date="2015-07" db="EMBL/GenBank/DDBJ databases">
        <title>The genome of Melipona quadrifasciata.</title>
        <authorList>
            <person name="Pan H."/>
            <person name="Kapheim K."/>
        </authorList>
    </citation>
    <scope>NUCLEOTIDE SEQUENCE [LARGE SCALE GENOMIC DNA]</scope>
    <source>
        <strain evidence="2">0111107301</strain>
        <tissue evidence="2">Whole body</tissue>
    </source>
</reference>
<dbReference type="EMBL" id="KQ435898">
    <property type="protein sequence ID" value="KOX69161.1"/>
    <property type="molecule type" value="Genomic_DNA"/>
</dbReference>
<organism evidence="2 3">
    <name type="scientific">Melipona quadrifasciata</name>
    <dbReference type="NCBI Taxonomy" id="166423"/>
    <lineage>
        <taxon>Eukaryota</taxon>
        <taxon>Metazoa</taxon>
        <taxon>Ecdysozoa</taxon>
        <taxon>Arthropoda</taxon>
        <taxon>Hexapoda</taxon>
        <taxon>Insecta</taxon>
        <taxon>Pterygota</taxon>
        <taxon>Neoptera</taxon>
        <taxon>Endopterygota</taxon>
        <taxon>Hymenoptera</taxon>
        <taxon>Apocrita</taxon>
        <taxon>Aculeata</taxon>
        <taxon>Apoidea</taxon>
        <taxon>Anthophila</taxon>
        <taxon>Apidae</taxon>
        <taxon>Melipona</taxon>
    </lineage>
</organism>
<proteinExistence type="predicted"/>
<accession>A0A0N0BCL6</accession>
<name>A0A0N0BCL6_9HYME</name>
<feature type="compositionally biased region" description="Basic and acidic residues" evidence="1">
    <location>
        <begin position="70"/>
        <end position="80"/>
    </location>
</feature>